<dbReference type="CDD" id="cd00866">
    <property type="entry name" value="PEBP_euk"/>
    <property type="match status" value="2"/>
</dbReference>
<accession>A0AAW1V4B5</accession>
<dbReference type="InterPro" id="IPR008914">
    <property type="entry name" value="PEBP"/>
</dbReference>
<feature type="chain" id="PRO_5043385339" evidence="1">
    <location>
        <begin position="20"/>
        <end position="387"/>
    </location>
</feature>
<dbReference type="InterPro" id="IPR035810">
    <property type="entry name" value="PEBP_euk"/>
</dbReference>
<dbReference type="EMBL" id="JARQZJ010000125">
    <property type="protein sequence ID" value="KAK9890517.1"/>
    <property type="molecule type" value="Genomic_DNA"/>
</dbReference>
<dbReference type="PANTHER" id="PTHR11362:SF82">
    <property type="entry name" value="PHOSPHATIDYLETHANOLAMINE-BINDING PROTEIN 4"/>
    <property type="match status" value="1"/>
</dbReference>
<evidence type="ECO:0000313" key="3">
    <source>
        <dbReference type="Proteomes" id="UP001431783"/>
    </source>
</evidence>
<organism evidence="2 3">
    <name type="scientific">Henosepilachna vigintioctopunctata</name>
    <dbReference type="NCBI Taxonomy" id="420089"/>
    <lineage>
        <taxon>Eukaryota</taxon>
        <taxon>Metazoa</taxon>
        <taxon>Ecdysozoa</taxon>
        <taxon>Arthropoda</taxon>
        <taxon>Hexapoda</taxon>
        <taxon>Insecta</taxon>
        <taxon>Pterygota</taxon>
        <taxon>Neoptera</taxon>
        <taxon>Endopterygota</taxon>
        <taxon>Coleoptera</taxon>
        <taxon>Polyphaga</taxon>
        <taxon>Cucujiformia</taxon>
        <taxon>Coccinelloidea</taxon>
        <taxon>Coccinellidae</taxon>
        <taxon>Epilachninae</taxon>
        <taxon>Epilachnini</taxon>
        <taxon>Henosepilachna</taxon>
    </lineage>
</organism>
<dbReference type="AlphaFoldDB" id="A0AAW1V4B5"/>
<dbReference type="Proteomes" id="UP001431783">
    <property type="component" value="Unassembled WGS sequence"/>
</dbReference>
<keyword evidence="3" id="KW-1185">Reference proteome</keyword>
<comment type="caution">
    <text evidence="2">The sequence shown here is derived from an EMBL/GenBank/DDBJ whole genome shotgun (WGS) entry which is preliminary data.</text>
</comment>
<proteinExistence type="predicted"/>
<keyword evidence="1" id="KW-0732">Signal</keyword>
<dbReference type="Gene3D" id="3.90.280.10">
    <property type="entry name" value="PEBP-like"/>
    <property type="match status" value="2"/>
</dbReference>
<evidence type="ECO:0000256" key="1">
    <source>
        <dbReference type="SAM" id="SignalP"/>
    </source>
</evidence>
<name>A0AAW1V4B5_9CUCU</name>
<sequence length="387" mass="44674">MRASIIFSILSIAVVSASAEFEHHVHENMTEVERAFIRHDMKDRLLLLPRNKLILHFESDKKVNLGNEFTPKDTTNQPNVIYEPEAESFYTLIAFDIDSPRRNATFFGEVIVWLVVNIPGSKVHKGDTLVEYSPVWPFKNTGSHRVIFLLFKQKEKQIFEEEYVQRSFLSFRHRIGFSTTKFSLKYNLGSPIAGNFFETQFDESFMNDAFAEHGLGSTLAFFPKQRLIVYYEHDKYVDLGSELKPMDILNTPNVAYDADPDEYYTLIAIDPDSPKRNAPTFGELLLWQVVNIPGSKVKSGETATEYTATWPSSGSGIHRLVFLLFKQQEKHVFTEEYIPSMPMPIHHRIGFSTIRFSMKYGLGDPIAGNFFEIQYDNSFMNEVHRYD</sequence>
<protein>
    <submittedName>
        <fullName evidence="2">Uncharacterized protein</fullName>
    </submittedName>
</protein>
<feature type="signal peptide" evidence="1">
    <location>
        <begin position="1"/>
        <end position="19"/>
    </location>
</feature>
<gene>
    <name evidence="2" type="ORF">WA026_010593</name>
</gene>
<dbReference type="PANTHER" id="PTHR11362">
    <property type="entry name" value="PHOSPHATIDYLETHANOLAMINE-BINDING PROTEIN"/>
    <property type="match status" value="1"/>
</dbReference>
<dbReference type="Pfam" id="PF01161">
    <property type="entry name" value="PBP"/>
    <property type="match status" value="2"/>
</dbReference>
<evidence type="ECO:0000313" key="2">
    <source>
        <dbReference type="EMBL" id="KAK9890517.1"/>
    </source>
</evidence>
<reference evidence="2 3" key="1">
    <citation type="submission" date="2023-03" db="EMBL/GenBank/DDBJ databases">
        <title>Genome insight into feeding habits of ladybird beetles.</title>
        <authorList>
            <person name="Li H.-S."/>
            <person name="Huang Y.-H."/>
            <person name="Pang H."/>
        </authorList>
    </citation>
    <scope>NUCLEOTIDE SEQUENCE [LARGE SCALE GENOMIC DNA]</scope>
    <source>
        <strain evidence="2">SYSU_2023b</strain>
        <tissue evidence="2">Whole body</tissue>
    </source>
</reference>
<dbReference type="InterPro" id="IPR036610">
    <property type="entry name" value="PEBP-like_sf"/>
</dbReference>
<dbReference type="SUPFAM" id="SSF49777">
    <property type="entry name" value="PEBP-like"/>
    <property type="match status" value="2"/>
</dbReference>